<proteinExistence type="predicted"/>
<keyword evidence="2" id="KW-1185">Reference proteome</keyword>
<accession>A0ACD5Z2J0</accession>
<organism evidence="1 2">
    <name type="scientific">Avena sativa</name>
    <name type="common">Oat</name>
    <dbReference type="NCBI Taxonomy" id="4498"/>
    <lineage>
        <taxon>Eukaryota</taxon>
        <taxon>Viridiplantae</taxon>
        <taxon>Streptophyta</taxon>
        <taxon>Embryophyta</taxon>
        <taxon>Tracheophyta</taxon>
        <taxon>Spermatophyta</taxon>
        <taxon>Magnoliopsida</taxon>
        <taxon>Liliopsida</taxon>
        <taxon>Poales</taxon>
        <taxon>Poaceae</taxon>
        <taxon>BOP clade</taxon>
        <taxon>Pooideae</taxon>
        <taxon>Poodae</taxon>
        <taxon>Poeae</taxon>
        <taxon>Poeae Chloroplast Group 1 (Aveneae type)</taxon>
        <taxon>Aveninae</taxon>
        <taxon>Avena</taxon>
    </lineage>
</organism>
<sequence>MFYAETDCARSGNRVKMGGTGAWLMSLAVLGALHVAAVAFRILSRLILLLPRRPTDLRRYGAWAVVTGPTSGIGQSVALELARRGLNLVLVGRDPAKLQDISDTISSANAAVQTKTVVVDLALVATPKGDEALRLLRQAVAGLDVGLLVNNAGLAKPCALFLHEADVEAWVRMIRVNLWALTEVAAAVLPGMVERGRGAVVNIGSGTTHPFLPALHHLPRLQTLSRSLHVEYRAKGIDVQCQAPLFVETKMTLGVAASLKRRGLFLRLMMPTSDEYARAAACWIGHGPLCMPNLVHRFQCCICNILPDSVLDELILRLNLRHRVVFQRLRTTRASRPSDVNGGGLPHKQA</sequence>
<evidence type="ECO:0000313" key="1">
    <source>
        <dbReference type="EnsemblPlants" id="AVESA.00010b.r2.6CG1117850.2.CDS"/>
    </source>
</evidence>
<protein>
    <submittedName>
        <fullName evidence="1">Uncharacterized protein</fullName>
    </submittedName>
</protein>
<dbReference type="EnsemblPlants" id="AVESA.00010b.r2.6CG1117850.2">
    <property type="protein sequence ID" value="AVESA.00010b.r2.6CG1117850.2.CDS"/>
    <property type="gene ID" value="AVESA.00010b.r2.6CG1117850"/>
</dbReference>
<reference evidence="1" key="1">
    <citation type="submission" date="2021-05" db="EMBL/GenBank/DDBJ databases">
        <authorList>
            <person name="Scholz U."/>
            <person name="Mascher M."/>
            <person name="Fiebig A."/>
        </authorList>
    </citation>
    <scope>NUCLEOTIDE SEQUENCE [LARGE SCALE GENOMIC DNA]</scope>
</reference>
<reference evidence="1" key="2">
    <citation type="submission" date="2025-09" db="UniProtKB">
        <authorList>
            <consortium name="EnsemblPlants"/>
        </authorList>
    </citation>
    <scope>IDENTIFICATION</scope>
</reference>
<evidence type="ECO:0000313" key="2">
    <source>
        <dbReference type="Proteomes" id="UP001732700"/>
    </source>
</evidence>
<name>A0ACD5Z2J0_AVESA</name>
<dbReference type="Proteomes" id="UP001732700">
    <property type="component" value="Chromosome 6C"/>
</dbReference>